<dbReference type="PROSITE" id="PS01033">
    <property type="entry name" value="GLOBIN"/>
    <property type="match status" value="1"/>
</dbReference>
<dbReference type="GO" id="GO:0020037">
    <property type="term" value="F:heme binding"/>
    <property type="evidence" value="ECO:0007669"/>
    <property type="project" value="InterPro"/>
</dbReference>
<reference evidence="8 9" key="1">
    <citation type="journal article" date="2018" name="Sci. Rep.">
        <title>Comparative analysis of the Pocillopora damicornis genome highlights role of immune system in coral evolution.</title>
        <authorList>
            <person name="Cunning R."/>
            <person name="Bay R.A."/>
            <person name="Gillette P."/>
            <person name="Baker A.C."/>
            <person name="Traylor-Knowles N."/>
        </authorList>
    </citation>
    <scope>NUCLEOTIDE SEQUENCE [LARGE SCALE GENOMIC DNA]</scope>
    <source>
        <strain evidence="8">RSMAS</strain>
        <tissue evidence="8">Whole animal</tissue>
    </source>
</reference>
<keyword evidence="2 6" id="KW-0349">Heme</keyword>
<dbReference type="InterPro" id="IPR012292">
    <property type="entry name" value="Globin/Proto"/>
</dbReference>
<dbReference type="InterPro" id="IPR009050">
    <property type="entry name" value="Globin-like_sf"/>
</dbReference>
<comment type="caution">
    <text evidence="8">The sequence shown here is derived from an EMBL/GenBank/DDBJ whole genome shotgun (WGS) entry which is preliminary data.</text>
</comment>
<accession>A0A3M6TQ51</accession>
<feature type="domain" description="Globin" evidence="7">
    <location>
        <begin position="15"/>
        <end position="158"/>
    </location>
</feature>
<evidence type="ECO:0000313" key="8">
    <source>
        <dbReference type="EMBL" id="RMX43555.1"/>
    </source>
</evidence>
<keyword evidence="1 6" id="KW-0813">Transport</keyword>
<dbReference type="CDD" id="cd01040">
    <property type="entry name" value="Mb-like"/>
    <property type="match status" value="1"/>
</dbReference>
<dbReference type="GO" id="GO:0046872">
    <property type="term" value="F:metal ion binding"/>
    <property type="evidence" value="ECO:0007669"/>
    <property type="project" value="UniProtKB-KW"/>
</dbReference>
<dbReference type="STRING" id="46731.A0A3M6TQ51"/>
<name>A0A3M6TQ51_POCDA</name>
<evidence type="ECO:0000259" key="7">
    <source>
        <dbReference type="PROSITE" id="PS01033"/>
    </source>
</evidence>
<evidence type="ECO:0000256" key="2">
    <source>
        <dbReference type="ARBA" id="ARBA00022617"/>
    </source>
</evidence>
<evidence type="ECO:0000256" key="3">
    <source>
        <dbReference type="ARBA" id="ARBA00022621"/>
    </source>
</evidence>
<dbReference type="PANTHER" id="PTHR46458:SF1">
    <property type="entry name" value="GEO09476P1"/>
    <property type="match status" value="1"/>
</dbReference>
<dbReference type="InterPro" id="IPR000971">
    <property type="entry name" value="Globin"/>
</dbReference>
<dbReference type="EMBL" id="RCHS01003183">
    <property type="protein sequence ID" value="RMX43555.1"/>
    <property type="molecule type" value="Genomic_DNA"/>
</dbReference>
<evidence type="ECO:0000256" key="4">
    <source>
        <dbReference type="ARBA" id="ARBA00022723"/>
    </source>
</evidence>
<dbReference type="OrthoDB" id="5976642at2759"/>
<evidence type="ECO:0000256" key="6">
    <source>
        <dbReference type="RuleBase" id="RU000356"/>
    </source>
</evidence>
<proteinExistence type="inferred from homology"/>
<comment type="similarity">
    <text evidence="6">Belongs to the globin family.</text>
</comment>
<keyword evidence="9" id="KW-1185">Reference proteome</keyword>
<evidence type="ECO:0000256" key="1">
    <source>
        <dbReference type="ARBA" id="ARBA00022448"/>
    </source>
</evidence>
<dbReference type="InterPro" id="IPR050532">
    <property type="entry name" value="Globin-like_OT"/>
</dbReference>
<dbReference type="AlphaFoldDB" id="A0A3M6TQ51"/>
<evidence type="ECO:0000313" key="9">
    <source>
        <dbReference type="Proteomes" id="UP000275408"/>
    </source>
</evidence>
<organism evidence="8 9">
    <name type="scientific">Pocillopora damicornis</name>
    <name type="common">Cauliflower coral</name>
    <name type="synonym">Millepora damicornis</name>
    <dbReference type="NCBI Taxonomy" id="46731"/>
    <lineage>
        <taxon>Eukaryota</taxon>
        <taxon>Metazoa</taxon>
        <taxon>Cnidaria</taxon>
        <taxon>Anthozoa</taxon>
        <taxon>Hexacorallia</taxon>
        <taxon>Scleractinia</taxon>
        <taxon>Astrocoeniina</taxon>
        <taxon>Pocilloporidae</taxon>
        <taxon>Pocillopora</taxon>
    </lineage>
</organism>
<protein>
    <recommendedName>
        <fullName evidence="7">Globin domain-containing protein</fullName>
    </recommendedName>
</protein>
<keyword evidence="3 6" id="KW-0561">Oxygen transport</keyword>
<dbReference type="GO" id="GO:0005344">
    <property type="term" value="F:oxygen carrier activity"/>
    <property type="evidence" value="ECO:0007669"/>
    <property type="project" value="UniProtKB-KW"/>
</dbReference>
<dbReference type="InterPro" id="IPR044399">
    <property type="entry name" value="Mb-like_M"/>
</dbReference>
<dbReference type="SUPFAM" id="SSF46458">
    <property type="entry name" value="Globin-like"/>
    <property type="match status" value="1"/>
</dbReference>
<dbReference type="Gene3D" id="1.10.490.10">
    <property type="entry name" value="Globins"/>
    <property type="match status" value="1"/>
</dbReference>
<keyword evidence="5" id="KW-0408">Iron</keyword>
<sequence length="164" mass="18404">MDSATGSNLTPSSKALSEDDKVLVRDTWREATKPEREAGQKLFKRRVLIFQIAPEAQDYFSSSDLESDEFQGHITSVISTLDKALQNLDDLTPLLPTLERLGTIHANMGIKRQQLNVVKQALLFTLSQELRELFTDECRKAWELTFDILADAMATGMVANSNDD</sequence>
<dbReference type="Pfam" id="PF00042">
    <property type="entry name" value="Globin"/>
    <property type="match status" value="1"/>
</dbReference>
<dbReference type="GO" id="GO:0019825">
    <property type="term" value="F:oxygen binding"/>
    <property type="evidence" value="ECO:0007669"/>
    <property type="project" value="InterPro"/>
</dbReference>
<evidence type="ECO:0000256" key="5">
    <source>
        <dbReference type="ARBA" id="ARBA00023004"/>
    </source>
</evidence>
<dbReference type="PANTHER" id="PTHR46458">
    <property type="entry name" value="BLR2807 PROTEIN"/>
    <property type="match status" value="1"/>
</dbReference>
<gene>
    <name evidence="8" type="ORF">pdam_00010839</name>
</gene>
<keyword evidence="4" id="KW-0479">Metal-binding</keyword>
<dbReference type="Proteomes" id="UP000275408">
    <property type="component" value="Unassembled WGS sequence"/>
</dbReference>